<evidence type="ECO:0000313" key="11">
    <source>
        <dbReference type="EMBL" id="CAA9350261.1"/>
    </source>
</evidence>
<feature type="transmembrane region" description="Helical" evidence="8">
    <location>
        <begin position="54"/>
        <end position="80"/>
    </location>
</feature>
<evidence type="ECO:0000256" key="7">
    <source>
        <dbReference type="ARBA" id="ARBA00023136"/>
    </source>
</evidence>
<feature type="domain" description="ABC transmembrane type-1" evidence="10">
    <location>
        <begin position="332"/>
        <end position="535"/>
    </location>
</feature>
<comment type="subcellular location">
    <subcellularLocation>
        <location evidence="1">Cell inner membrane</location>
        <topology evidence="1">Multi-pass membrane protein</topology>
    </subcellularLocation>
    <subcellularLocation>
        <location evidence="8">Cell membrane</location>
        <topology evidence="8">Multi-pass membrane protein</topology>
    </subcellularLocation>
</comment>
<dbReference type="GO" id="GO:0055085">
    <property type="term" value="P:transmembrane transport"/>
    <property type="evidence" value="ECO:0007669"/>
    <property type="project" value="InterPro"/>
</dbReference>
<feature type="transmembrane region" description="Helical" evidence="8">
    <location>
        <begin position="139"/>
        <end position="162"/>
    </location>
</feature>
<feature type="transmembrane region" description="Helical" evidence="8">
    <location>
        <begin position="398"/>
        <end position="423"/>
    </location>
</feature>
<dbReference type="GO" id="GO:0005886">
    <property type="term" value="C:plasma membrane"/>
    <property type="evidence" value="ECO:0007669"/>
    <property type="project" value="UniProtKB-SubCell"/>
</dbReference>
<evidence type="ECO:0000256" key="6">
    <source>
        <dbReference type="ARBA" id="ARBA00022989"/>
    </source>
</evidence>
<organism evidence="11">
    <name type="scientific">uncultured Nocardioidaceae bacterium</name>
    <dbReference type="NCBI Taxonomy" id="253824"/>
    <lineage>
        <taxon>Bacteria</taxon>
        <taxon>Bacillati</taxon>
        <taxon>Actinomycetota</taxon>
        <taxon>Actinomycetes</taxon>
        <taxon>Propionibacteriales</taxon>
        <taxon>Nocardioidaceae</taxon>
        <taxon>environmental samples</taxon>
    </lineage>
</organism>
<name>A0A6J4M539_9ACTN</name>
<dbReference type="CDD" id="cd06261">
    <property type="entry name" value="TM_PBP2"/>
    <property type="match status" value="1"/>
</dbReference>
<dbReference type="Gene3D" id="1.10.3720.10">
    <property type="entry name" value="MetI-like"/>
    <property type="match status" value="2"/>
</dbReference>
<evidence type="ECO:0000256" key="2">
    <source>
        <dbReference type="ARBA" id="ARBA00022448"/>
    </source>
</evidence>
<keyword evidence="2 8" id="KW-0813">Transport</keyword>
<sequence length="573" mass="60122">MTVRRLGWALVAPLVALVVLAPVVAVVADGFGFGVTAGTGQGGLALPPRVGSQVLTTVLLLALVAGGTLVVGGGLAWLVTVARFPLRDQLRWLLVLPLAMPAYILGFVVLSTFDQAGTVPRALRAVLGDGLWFPEVRTLGGAALVLTMTLYPYVYLTARAAFLEQSATTYDAARSLGASRSRALRAVVLPLARPSLAAGLALVMMETLTDFATVQYFGVQTVSVGVYNQFKGSYDFHSATQLSVLVLLFALAVLAVERLLRGRSRFTQRGGRGRGLEPVRLDGVRGWCATAVCVAALGTGFLLPVVRLLGWAVTEARRDPAGFVDPRFGGYLLNSVTVAALAAVACVVVSLLLGHALRMSDGRWQRGAAQLTVLGYAVPGVVVGIGVLLAFADLDALVRALGVEGGTGLLVTGSVAGILYAYLVRFLAPAYQAVDASLTKVSPSMTMSALSLGASPGRVLTRVHLPLARSGVFVALVLVLVDAVKELPLVLLLRPFGFSTVSVWVYELARENFWEAAALPSLVIVATALVPVWLLFRRADVAEAAATPVIDPTGDPTGDRGPAPSREPVLTRS</sequence>
<comment type="similarity">
    <text evidence="8">Belongs to the binding-protein-dependent transport system permease family.</text>
</comment>
<dbReference type="Pfam" id="PF00528">
    <property type="entry name" value="BPD_transp_1"/>
    <property type="match status" value="1"/>
</dbReference>
<evidence type="ECO:0000256" key="9">
    <source>
        <dbReference type="SAM" id="MobiDB-lite"/>
    </source>
</evidence>
<evidence type="ECO:0000259" key="10">
    <source>
        <dbReference type="PROSITE" id="PS50928"/>
    </source>
</evidence>
<feature type="transmembrane region" description="Helical" evidence="8">
    <location>
        <begin position="287"/>
        <end position="311"/>
    </location>
</feature>
<dbReference type="InterPro" id="IPR000515">
    <property type="entry name" value="MetI-like"/>
</dbReference>
<evidence type="ECO:0000256" key="1">
    <source>
        <dbReference type="ARBA" id="ARBA00004429"/>
    </source>
</evidence>
<evidence type="ECO:0000256" key="8">
    <source>
        <dbReference type="RuleBase" id="RU363032"/>
    </source>
</evidence>
<feature type="transmembrane region" description="Helical" evidence="8">
    <location>
        <begin position="183"/>
        <end position="205"/>
    </location>
</feature>
<feature type="region of interest" description="Disordered" evidence="9">
    <location>
        <begin position="548"/>
        <end position="573"/>
    </location>
</feature>
<accession>A0A6J4M539</accession>
<dbReference type="PANTHER" id="PTHR43357">
    <property type="entry name" value="INNER MEMBRANE ABC TRANSPORTER PERMEASE PROTEIN YDCV"/>
    <property type="match status" value="1"/>
</dbReference>
<dbReference type="InterPro" id="IPR035906">
    <property type="entry name" value="MetI-like_sf"/>
</dbReference>
<proteinExistence type="inferred from homology"/>
<reference evidence="11" key="1">
    <citation type="submission" date="2020-02" db="EMBL/GenBank/DDBJ databases">
        <authorList>
            <person name="Meier V. D."/>
        </authorList>
    </citation>
    <scope>NUCLEOTIDE SEQUENCE</scope>
    <source>
        <strain evidence="11">AVDCRST_MAG36</strain>
    </source>
</reference>
<evidence type="ECO:0000256" key="5">
    <source>
        <dbReference type="ARBA" id="ARBA00022692"/>
    </source>
</evidence>
<evidence type="ECO:0000256" key="3">
    <source>
        <dbReference type="ARBA" id="ARBA00022475"/>
    </source>
</evidence>
<feature type="transmembrane region" description="Helical" evidence="8">
    <location>
        <begin position="472"/>
        <end position="493"/>
    </location>
</feature>
<feature type="transmembrane region" description="Helical" evidence="8">
    <location>
        <begin position="331"/>
        <end position="353"/>
    </location>
</feature>
<feature type="transmembrane region" description="Helical" evidence="8">
    <location>
        <begin position="92"/>
        <end position="113"/>
    </location>
</feature>
<feature type="transmembrane region" description="Helical" evidence="8">
    <location>
        <begin position="373"/>
        <end position="392"/>
    </location>
</feature>
<evidence type="ECO:0000256" key="4">
    <source>
        <dbReference type="ARBA" id="ARBA00022519"/>
    </source>
</evidence>
<protein>
    <submittedName>
        <fullName evidence="11">Ferric iron ABC transporter, permease protein</fullName>
    </submittedName>
</protein>
<keyword evidence="7 8" id="KW-0472">Membrane</keyword>
<feature type="transmembrane region" description="Helical" evidence="8">
    <location>
        <begin position="242"/>
        <end position="260"/>
    </location>
</feature>
<gene>
    <name evidence="11" type="ORF">AVDCRST_MAG36-1918</name>
</gene>
<feature type="domain" description="ABC transmembrane type-1" evidence="10">
    <location>
        <begin position="54"/>
        <end position="257"/>
    </location>
</feature>
<dbReference type="SUPFAM" id="SSF161098">
    <property type="entry name" value="MetI-like"/>
    <property type="match status" value="2"/>
</dbReference>
<dbReference type="AlphaFoldDB" id="A0A6J4M539"/>
<keyword evidence="3" id="KW-1003">Cell membrane</keyword>
<keyword evidence="6 8" id="KW-1133">Transmembrane helix</keyword>
<feature type="transmembrane region" description="Helical" evidence="8">
    <location>
        <begin position="513"/>
        <end position="536"/>
    </location>
</feature>
<keyword evidence="5 8" id="KW-0812">Transmembrane</keyword>
<keyword evidence="4" id="KW-0997">Cell inner membrane</keyword>
<dbReference type="PANTHER" id="PTHR43357:SF3">
    <property type="entry name" value="FE(3+)-TRANSPORT SYSTEM PERMEASE PROTEIN FBPB 2"/>
    <property type="match status" value="1"/>
</dbReference>
<dbReference type="PROSITE" id="PS50928">
    <property type="entry name" value="ABC_TM1"/>
    <property type="match status" value="2"/>
</dbReference>
<dbReference type="EMBL" id="CADCUH010000129">
    <property type="protein sequence ID" value="CAA9350261.1"/>
    <property type="molecule type" value="Genomic_DNA"/>
</dbReference>